<evidence type="ECO:0000256" key="1">
    <source>
        <dbReference type="SAM" id="SignalP"/>
    </source>
</evidence>
<evidence type="ECO:0000313" key="2">
    <source>
        <dbReference type="EMBL" id="TDU69370.1"/>
    </source>
</evidence>
<keyword evidence="1" id="KW-0732">Signal</keyword>
<proteinExistence type="predicted"/>
<reference evidence="2 3" key="1">
    <citation type="submission" date="2019-03" db="EMBL/GenBank/DDBJ databases">
        <title>Genomic Encyclopedia of Archaeal and Bacterial Type Strains, Phase II (KMG-II): from individual species to whole genera.</title>
        <authorList>
            <person name="Goeker M."/>
        </authorList>
    </citation>
    <scope>NUCLEOTIDE SEQUENCE [LARGE SCALE GENOMIC DNA]</scope>
    <source>
        <strain evidence="2 3">ATCC 25309</strain>
    </source>
</reference>
<name>A0A4R7RUJ7_9BACT</name>
<keyword evidence="3" id="KW-1185">Reference proteome</keyword>
<sequence>MNSKYIGLLALITASSLHATPSGLNNIPTADTVPHRVVAVQAFSSFGGANQFATAGPGQHSFWLGFKTGWELGHANLEWGFDSPLGSDMSGPLFFQTKVGFKPWEDGAFAVGVAGVATTDIDRAGDPFTYAMLAHDFHFARFHLGYGLQTNGNSLLVGVDKTWKLLDRDFNLNADLVQTRDQEAWLPSVGAKYGLSEHIVLETWANFPDQGSVSFIAKINFVFKF</sequence>
<feature type="signal peptide" evidence="1">
    <location>
        <begin position="1"/>
        <end position="19"/>
    </location>
</feature>
<dbReference type="RefSeq" id="WP_133796060.1">
    <property type="nucleotide sequence ID" value="NZ_SOCA01000005.1"/>
</dbReference>
<feature type="chain" id="PRO_5020391590" description="Outer membrane protein with beta-barrel domain" evidence="1">
    <location>
        <begin position="20"/>
        <end position="225"/>
    </location>
</feature>
<gene>
    <name evidence="2" type="ORF">EI77_03023</name>
</gene>
<evidence type="ECO:0008006" key="4">
    <source>
        <dbReference type="Google" id="ProtNLM"/>
    </source>
</evidence>
<dbReference type="AlphaFoldDB" id="A0A4R7RUJ7"/>
<protein>
    <recommendedName>
        <fullName evidence="4">Outer membrane protein with beta-barrel domain</fullName>
    </recommendedName>
</protein>
<evidence type="ECO:0000313" key="3">
    <source>
        <dbReference type="Proteomes" id="UP000295662"/>
    </source>
</evidence>
<dbReference type="OrthoDB" id="188786at2"/>
<dbReference type="EMBL" id="SOCA01000005">
    <property type="protein sequence ID" value="TDU69370.1"/>
    <property type="molecule type" value="Genomic_DNA"/>
</dbReference>
<comment type="caution">
    <text evidence="2">The sequence shown here is derived from an EMBL/GenBank/DDBJ whole genome shotgun (WGS) entry which is preliminary data.</text>
</comment>
<organism evidence="2 3">
    <name type="scientific">Prosthecobacter fusiformis</name>
    <dbReference type="NCBI Taxonomy" id="48464"/>
    <lineage>
        <taxon>Bacteria</taxon>
        <taxon>Pseudomonadati</taxon>
        <taxon>Verrucomicrobiota</taxon>
        <taxon>Verrucomicrobiia</taxon>
        <taxon>Verrucomicrobiales</taxon>
        <taxon>Verrucomicrobiaceae</taxon>
        <taxon>Prosthecobacter</taxon>
    </lineage>
</organism>
<dbReference type="Proteomes" id="UP000295662">
    <property type="component" value="Unassembled WGS sequence"/>
</dbReference>
<accession>A0A4R7RUJ7</accession>